<keyword evidence="3" id="KW-0474">Menaquinone biosynthesis</keyword>
<evidence type="ECO:0000256" key="2">
    <source>
        <dbReference type="ARBA" id="ARBA00004863"/>
    </source>
</evidence>
<evidence type="ECO:0000256" key="5">
    <source>
        <dbReference type="ARBA" id="ARBA00022692"/>
    </source>
</evidence>
<dbReference type="GO" id="GO:0042371">
    <property type="term" value="P:vitamin K biosynthetic process"/>
    <property type="evidence" value="ECO:0007669"/>
    <property type="project" value="TreeGrafter"/>
</dbReference>
<dbReference type="AlphaFoldDB" id="A0A916QA40"/>
<evidence type="ECO:0000256" key="1">
    <source>
        <dbReference type="ARBA" id="ARBA00004141"/>
    </source>
</evidence>
<dbReference type="Gene3D" id="1.10.357.140">
    <property type="entry name" value="UbiA prenyltransferase"/>
    <property type="match status" value="1"/>
</dbReference>
<organism evidence="9 10">
    <name type="scientific">Insulibacter thermoxylanivorax</name>
    <dbReference type="NCBI Taxonomy" id="2749268"/>
    <lineage>
        <taxon>Bacteria</taxon>
        <taxon>Bacillati</taxon>
        <taxon>Bacillota</taxon>
        <taxon>Bacilli</taxon>
        <taxon>Bacillales</taxon>
        <taxon>Paenibacillaceae</taxon>
        <taxon>Insulibacter</taxon>
    </lineage>
</organism>
<keyword evidence="7 8" id="KW-0472">Membrane</keyword>
<dbReference type="EMBL" id="BMAQ01000002">
    <property type="protein sequence ID" value="GFR36986.1"/>
    <property type="molecule type" value="Genomic_DNA"/>
</dbReference>
<evidence type="ECO:0000256" key="4">
    <source>
        <dbReference type="ARBA" id="ARBA00022679"/>
    </source>
</evidence>
<feature type="transmembrane region" description="Helical" evidence="8">
    <location>
        <begin position="142"/>
        <end position="159"/>
    </location>
</feature>
<sequence>MKAMLQQHHNHMFLPFNGRRIWQGFWQLADPKIWIASTVPMLVAVALAYAKTGSLDWGWMAIAFVGVYLIEIGKNAVNEFFDFLSGTDRYVEGDQRTPFSGGKKTIIQGKLSLFETGVIAVATLFAAFLIGVYIALYCEPRIFWIGMAGGIIAIAYTFPPFKLCYRGLGEIFIGIAFGPLIVSGMYLMLTHTWSWEIALIGLPVAFLIMNVIWINQYPDYQADLKAGKRNWVVRLGPERGVKVYAWFYAAAYASAVILAVVSRNPLWLLVLATIPWAVQTVRIARRHARNIPQLTAANAKTVQIYQVVGLAMIIASLFQI</sequence>
<keyword evidence="6 8" id="KW-1133">Transmembrane helix</keyword>
<dbReference type="PANTHER" id="PTHR13929">
    <property type="entry name" value="1,4-DIHYDROXY-2-NAPHTHOATE OCTAPRENYLTRANSFERASE"/>
    <property type="match status" value="1"/>
</dbReference>
<dbReference type="GO" id="GO:0004659">
    <property type="term" value="F:prenyltransferase activity"/>
    <property type="evidence" value="ECO:0007669"/>
    <property type="project" value="InterPro"/>
</dbReference>
<dbReference type="CDD" id="cd13962">
    <property type="entry name" value="PT_UbiA_UBIAD1"/>
    <property type="match status" value="1"/>
</dbReference>
<reference evidence="9" key="2">
    <citation type="journal article" date="2021" name="Data Brief">
        <title>Draft genome sequence data of the facultative, thermophilic, xylanolytic bacterium Paenibacillus sp. strain DA-C8.</title>
        <authorList>
            <person name="Chhe C."/>
            <person name="Uke A."/>
            <person name="Baramee S."/>
            <person name="Ungkulpasvich U."/>
            <person name="Tachaapaikoon C."/>
            <person name="Pason P."/>
            <person name="Waeonukul R."/>
            <person name="Ratanakhanokchai K."/>
            <person name="Kosugi A."/>
        </authorList>
    </citation>
    <scope>NUCLEOTIDE SEQUENCE</scope>
    <source>
        <strain evidence="9">DA-C8</strain>
    </source>
</reference>
<accession>A0A916QA40</accession>
<dbReference type="Pfam" id="PF01040">
    <property type="entry name" value="UbiA"/>
    <property type="match status" value="1"/>
</dbReference>
<dbReference type="PANTHER" id="PTHR13929:SF0">
    <property type="entry name" value="UBIA PRENYLTRANSFERASE DOMAIN-CONTAINING PROTEIN 1"/>
    <property type="match status" value="1"/>
</dbReference>
<evidence type="ECO:0000313" key="9">
    <source>
        <dbReference type="EMBL" id="GFR36986.1"/>
    </source>
</evidence>
<dbReference type="Proteomes" id="UP000654993">
    <property type="component" value="Unassembled WGS sequence"/>
</dbReference>
<gene>
    <name evidence="9" type="primary">menA_1</name>
    <name evidence="9" type="ORF">PRECH8_02820</name>
</gene>
<dbReference type="InterPro" id="IPR026046">
    <property type="entry name" value="UBIAD1"/>
</dbReference>
<protein>
    <submittedName>
        <fullName evidence="9">1,4-dihydroxy-2-naphthoate octaprenyltransferase</fullName>
    </submittedName>
</protein>
<comment type="caution">
    <text evidence="9">The sequence shown here is derived from an EMBL/GenBank/DDBJ whole genome shotgun (WGS) entry which is preliminary data.</text>
</comment>
<dbReference type="GO" id="GO:0016020">
    <property type="term" value="C:membrane"/>
    <property type="evidence" value="ECO:0007669"/>
    <property type="project" value="UniProtKB-SubCell"/>
</dbReference>
<reference evidence="9" key="1">
    <citation type="submission" date="2020-08" db="EMBL/GenBank/DDBJ databases">
        <authorList>
            <person name="Uke A."/>
            <person name="Chhe C."/>
            <person name="Baramee S."/>
            <person name="Kosugi A."/>
        </authorList>
    </citation>
    <scope>NUCLEOTIDE SEQUENCE</scope>
    <source>
        <strain evidence="9">DA-C8</strain>
    </source>
</reference>
<dbReference type="InterPro" id="IPR044878">
    <property type="entry name" value="UbiA_sf"/>
</dbReference>
<dbReference type="RefSeq" id="WP_242457374.1">
    <property type="nucleotide sequence ID" value="NZ_BMAQ01000002.1"/>
</dbReference>
<feature type="transmembrane region" description="Helical" evidence="8">
    <location>
        <begin position="33"/>
        <end position="50"/>
    </location>
</feature>
<keyword evidence="4" id="KW-0808">Transferase</keyword>
<evidence type="ECO:0000256" key="8">
    <source>
        <dbReference type="SAM" id="Phobius"/>
    </source>
</evidence>
<keyword evidence="5 8" id="KW-0812">Transmembrane</keyword>
<feature type="transmembrane region" description="Helical" evidence="8">
    <location>
        <begin position="171"/>
        <end position="189"/>
    </location>
</feature>
<dbReference type="PIRSF" id="PIRSF005355">
    <property type="entry name" value="UBIAD1"/>
    <property type="match status" value="1"/>
</dbReference>
<evidence type="ECO:0000256" key="3">
    <source>
        <dbReference type="ARBA" id="ARBA00022428"/>
    </source>
</evidence>
<dbReference type="InterPro" id="IPR000537">
    <property type="entry name" value="UbiA_prenyltransferase"/>
</dbReference>
<keyword evidence="10" id="KW-1185">Reference proteome</keyword>
<evidence type="ECO:0000256" key="6">
    <source>
        <dbReference type="ARBA" id="ARBA00022989"/>
    </source>
</evidence>
<feature type="transmembrane region" description="Helical" evidence="8">
    <location>
        <begin position="113"/>
        <end position="136"/>
    </location>
</feature>
<comment type="pathway">
    <text evidence="2">Quinol/quinone metabolism; menaquinone biosynthesis.</text>
</comment>
<feature type="transmembrane region" description="Helical" evidence="8">
    <location>
        <begin position="195"/>
        <end position="215"/>
    </location>
</feature>
<evidence type="ECO:0000313" key="10">
    <source>
        <dbReference type="Proteomes" id="UP000654993"/>
    </source>
</evidence>
<feature type="transmembrane region" description="Helical" evidence="8">
    <location>
        <begin position="243"/>
        <end position="260"/>
    </location>
</feature>
<dbReference type="GO" id="GO:0009234">
    <property type="term" value="P:menaquinone biosynthetic process"/>
    <property type="evidence" value="ECO:0007669"/>
    <property type="project" value="UniProtKB-KW"/>
</dbReference>
<proteinExistence type="predicted"/>
<evidence type="ECO:0000256" key="7">
    <source>
        <dbReference type="ARBA" id="ARBA00023136"/>
    </source>
</evidence>
<name>A0A916QA40_9BACL</name>
<comment type="subcellular location">
    <subcellularLocation>
        <location evidence="1">Membrane</location>
        <topology evidence="1">Multi-pass membrane protein</topology>
    </subcellularLocation>
</comment>